<dbReference type="Proteomes" id="UP000822184">
    <property type="component" value="Unassembled WGS sequence"/>
</dbReference>
<feature type="transmembrane region" description="Helical" evidence="5">
    <location>
        <begin position="218"/>
        <end position="241"/>
    </location>
</feature>
<evidence type="ECO:0000256" key="4">
    <source>
        <dbReference type="ARBA" id="ARBA00023136"/>
    </source>
</evidence>
<feature type="transmembrane region" description="Helical" evidence="5">
    <location>
        <begin position="101"/>
        <end position="126"/>
    </location>
</feature>
<dbReference type="InterPro" id="IPR013525">
    <property type="entry name" value="ABC2_TM"/>
</dbReference>
<feature type="domain" description="ABC transmembrane type-2" evidence="6">
    <location>
        <begin position="19"/>
        <end position="242"/>
    </location>
</feature>
<evidence type="ECO:0000313" key="7">
    <source>
        <dbReference type="EMBL" id="NSB13077.1"/>
    </source>
</evidence>
<proteinExistence type="inferred from homology"/>
<dbReference type="PIRSF" id="PIRSF006648">
    <property type="entry name" value="DrrB"/>
    <property type="match status" value="1"/>
</dbReference>
<dbReference type="Pfam" id="PF01061">
    <property type="entry name" value="ABC2_membrane"/>
    <property type="match status" value="1"/>
</dbReference>
<evidence type="ECO:0000256" key="2">
    <source>
        <dbReference type="ARBA" id="ARBA00022692"/>
    </source>
</evidence>
<dbReference type="PROSITE" id="PS51012">
    <property type="entry name" value="ABC_TM2"/>
    <property type="match status" value="1"/>
</dbReference>
<feature type="transmembrane region" description="Helical" evidence="5">
    <location>
        <begin position="169"/>
        <end position="188"/>
    </location>
</feature>
<dbReference type="AlphaFoldDB" id="A0AAE5LNW9"/>
<organism evidence="7 8">
    <name type="scientific">Clostridium beijerinckii</name>
    <name type="common">Clostridium MP</name>
    <dbReference type="NCBI Taxonomy" id="1520"/>
    <lineage>
        <taxon>Bacteria</taxon>
        <taxon>Bacillati</taxon>
        <taxon>Bacillota</taxon>
        <taxon>Clostridia</taxon>
        <taxon>Eubacteriales</taxon>
        <taxon>Clostridiaceae</taxon>
        <taxon>Clostridium</taxon>
    </lineage>
</organism>
<name>A0AAE5LNW9_CLOBE</name>
<keyword evidence="5" id="KW-1003">Cell membrane</keyword>
<keyword evidence="4 5" id="KW-0472">Membrane</keyword>
<sequence length="247" mass="28029">MRLWILIKQDFKNLVTNSTTLTFCFLYPPILVFLFGFLFSNLYGSSRITSYDFYGVTMMFYMILGAVTITPNAFMEERIKQGNLRIAYSPVSRVQIYSSKLISSFIFMGATFTIDMLVMQVCGWVNFGNHNFIYVIGLMLVLLAFTVSFGGAVCVILKSEELTNKILSIIATAFAVFSGVFFPIAGLGEWADKISNLSPLKWVLTTIFQLIYDGGSKYYNIVSFTLISFTLVFIIIVHLNYHPEDYI</sequence>
<dbReference type="InterPro" id="IPR051784">
    <property type="entry name" value="Nod_factor_ABC_transporter"/>
</dbReference>
<keyword evidence="2 5" id="KW-0812">Transmembrane</keyword>
<dbReference type="EMBL" id="JABTDW010000001">
    <property type="protein sequence ID" value="NSB13077.1"/>
    <property type="molecule type" value="Genomic_DNA"/>
</dbReference>
<feature type="transmembrane region" description="Helical" evidence="5">
    <location>
        <begin position="53"/>
        <end position="75"/>
    </location>
</feature>
<dbReference type="PANTHER" id="PTHR43229:SF2">
    <property type="entry name" value="NODULATION PROTEIN J"/>
    <property type="match status" value="1"/>
</dbReference>
<comment type="subcellular location">
    <subcellularLocation>
        <location evidence="5">Cell membrane</location>
        <topology evidence="5">Multi-pass membrane protein</topology>
    </subcellularLocation>
    <subcellularLocation>
        <location evidence="1">Membrane</location>
        <topology evidence="1">Multi-pass membrane protein</topology>
    </subcellularLocation>
</comment>
<accession>A0AAE5LNW9</accession>
<evidence type="ECO:0000256" key="3">
    <source>
        <dbReference type="ARBA" id="ARBA00022989"/>
    </source>
</evidence>
<feature type="transmembrane region" description="Helical" evidence="5">
    <location>
        <begin position="21"/>
        <end position="41"/>
    </location>
</feature>
<protein>
    <recommendedName>
        <fullName evidence="5">Transport permease protein</fullName>
    </recommendedName>
</protein>
<comment type="caution">
    <text evidence="7">The sequence shown here is derived from an EMBL/GenBank/DDBJ whole genome shotgun (WGS) entry which is preliminary data.</text>
</comment>
<evidence type="ECO:0000256" key="5">
    <source>
        <dbReference type="RuleBase" id="RU361157"/>
    </source>
</evidence>
<keyword evidence="5" id="KW-0813">Transport</keyword>
<evidence type="ECO:0000256" key="1">
    <source>
        <dbReference type="ARBA" id="ARBA00004141"/>
    </source>
</evidence>
<evidence type="ECO:0000313" key="8">
    <source>
        <dbReference type="Proteomes" id="UP000822184"/>
    </source>
</evidence>
<dbReference type="GO" id="GO:0043190">
    <property type="term" value="C:ATP-binding cassette (ABC) transporter complex"/>
    <property type="evidence" value="ECO:0007669"/>
    <property type="project" value="InterPro"/>
</dbReference>
<evidence type="ECO:0000259" key="6">
    <source>
        <dbReference type="PROSITE" id="PS51012"/>
    </source>
</evidence>
<dbReference type="PANTHER" id="PTHR43229">
    <property type="entry name" value="NODULATION PROTEIN J"/>
    <property type="match status" value="1"/>
</dbReference>
<reference evidence="7" key="1">
    <citation type="submission" date="2020-06" db="EMBL/GenBank/DDBJ databases">
        <title>Genomic insights into acetone-butanol-ethanol (ABE) fermentation by sequencing solventogenic clostridia strains.</title>
        <authorList>
            <person name="Brown S."/>
        </authorList>
    </citation>
    <scope>NUCLEOTIDE SEQUENCE</scope>
    <source>
        <strain evidence="7">DJ123</strain>
    </source>
</reference>
<comment type="similarity">
    <text evidence="5">Belongs to the ABC-2 integral membrane protein family.</text>
</comment>
<dbReference type="InterPro" id="IPR047817">
    <property type="entry name" value="ABC2_TM_bact-type"/>
</dbReference>
<dbReference type="GO" id="GO:0140359">
    <property type="term" value="F:ABC-type transporter activity"/>
    <property type="evidence" value="ECO:0007669"/>
    <property type="project" value="InterPro"/>
</dbReference>
<dbReference type="InterPro" id="IPR000412">
    <property type="entry name" value="ABC_2_transport"/>
</dbReference>
<feature type="transmembrane region" description="Helical" evidence="5">
    <location>
        <begin position="132"/>
        <end position="157"/>
    </location>
</feature>
<gene>
    <name evidence="7" type="ORF">BCD95_001336</name>
</gene>
<dbReference type="RefSeq" id="WP_023973198.1">
    <property type="nucleotide sequence ID" value="NZ_JABTDW010000001.1"/>
</dbReference>
<keyword evidence="3 5" id="KW-1133">Transmembrane helix</keyword>